<feature type="compositionally biased region" description="Basic and acidic residues" evidence="2">
    <location>
        <begin position="352"/>
        <end position="365"/>
    </location>
</feature>
<accession>A0A538SYI0</accession>
<reference evidence="3 4" key="1">
    <citation type="journal article" date="2019" name="Nat. Microbiol.">
        <title>Mediterranean grassland soil C-N compound turnover is dependent on rainfall and depth, and is mediated by genomically divergent microorganisms.</title>
        <authorList>
            <person name="Diamond S."/>
            <person name="Andeer P.F."/>
            <person name="Li Z."/>
            <person name="Crits-Christoph A."/>
            <person name="Burstein D."/>
            <person name="Anantharaman K."/>
            <person name="Lane K.R."/>
            <person name="Thomas B.C."/>
            <person name="Pan C."/>
            <person name="Northen T.R."/>
            <person name="Banfield J.F."/>
        </authorList>
    </citation>
    <scope>NUCLEOTIDE SEQUENCE [LARGE SCALE GENOMIC DNA]</scope>
    <source>
        <strain evidence="3">WS_2</strain>
    </source>
</reference>
<keyword evidence="1 3" id="KW-0378">Hydrolase</keyword>
<dbReference type="GO" id="GO:0016813">
    <property type="term" value="F:hydrolase activity, acting on carbon-nitrogen (but not peptide) bonds, in linear amidines"/>
    <property type="evidence" value="ECO:0007669"/>
    <property type="project" value="InterPro"/>
</dbReference>
<feature type="region of interest" description="Disordered" evidence="2">
    <location>
        <begin position="237"/>
        <end position="265"/>
    </location>
</feature>
<feature type="non-terminal residue" evidence="3">
    <location>
        <position position="417"/>
    </location>
</feature>
<evidence type="ECO:0000256" key="1">
    <source>
        <dbReference type="ARBA" id="ARBA00022801"/>
    </source>
</evidence>
<dbReference type="AlphaFoldDB" id="A0A538SYI0"/>
<feature type="compositionally biased region" description="Basic residues" evidence="2">
    <location>
        <begin position="237"/>
        <end position="253"/>
    </location>
</feature>
<organism evidence="3 4">
    <name type="scientific">Eiseniibacteriota bacterium</name>
    <dbReference type="NCBI Taxonomy" id="2212470"/>
    <lineage>
        <taxon>Bacteria</taxon>
        <taxon>Candidatus Eiseniibacteriota</taxon>
    </lineage>
</organism>
<evidence type="ECO:0000313" key="4">
    <source>
        <dbReference type="Proteomes" id="UP000317716"/>
    </source>
</evidence>
<dbReference type="SUPFAM" id="SSF53187">
    <property type="entry name" value="Zn-dependent exopeptidases"/>
    <property type="match status" value="1"/>
</dbReference>
<dbReference type="InterPro" id="IPR010158">
    <property type="entry name" value="Amidase_Cbmase"/>
</dbReference>
<sequence length="417" mass="44325">MAGSSVRVRPAMQSAVEITERTLAETLDGLARFTGVGPGVTRLAYDAAWRDAHRWLRERAASLGLAATADAAGNLFFHDPALKPGADAPHALFVGSHLDSVVNGGRFDGAYGALSGMLIAAELRGVGKLPIVGFITCEEEESRFRAHLMGARSVLGKVRAAELDAVVDVAGVSWRAALEDARAAGCAAPLAAGDAPFRPPFRPAVMLESHIEQGPVLEREGGALGIVEHIAGYRRATRRARGRGRGHPRHRCAGARAGRAGGCDSGERADLSGALQRGAWRVRAVARGAAPRRSCARCDGARAGPALPSDRRAAWHRGGDRARIGGGAHAALARARIRGDEARRRARPFAPAHDERRRSRRDGVRARRRPYAHGVRAEPRRHQPLAGGVHSARCALLRLPVHPRAGPTAGGARRVMR</sequence>
<gene>
    <name evidence="3" type="ORF">E6K72_05165</name>
</gene>
<proteinExistence type="predicted"/>
<feature type="region of interest" description="Disordered" evidence="2">
    <location>
        <begin position="335"/>
        <end position="383"/>
    </location>
</feature>
<dbReference type="Proteomes" id="UP000317716">
    <property type="component" value="Unassembled WGS sequence"/>
</dbReference>
<dbReference type="PANTHER" id="PTHR32494:SF5">
    <property type="entry name" value="ALLANTOATE AMIDOHYDROLASE"/>
    <property type="match status" value="1"/>
</dbReference>
<name>A0A538SYI0_UNCEI</name>
<evidence type="ECO:0000313" key="3">
    <source>
        <dbReference type="EMBL" id="TMQ56457.1"/>
    </source>
</evidence>
<dbReference type="Gene3D" id="3.40.630.10">
    <property type="entry name" value="Zn peptidases"/>
    <property type="match status" value="1"/>
</dbReference>
<protein>
    <submittedName>
        <fullName evidence="3">M20 family metallo-hydrolase</fullName>
    </submittedName>
</protein>
<comment type="caution">
    <text evidence="3">The sequence shown here is derived from an EMBL/GenBank/DDBJ whole genome shotgun (WGS) entry which is preliminary data.</text>
</comment>
<dbReference type="EMBL" id="VBOS01000171">
    <property type="protein sequence ID" value="TMQ56457.1"/>
    <property type="molecule type" value="Genomic_DNA"/>
</dbReference>
<evidence type="ECO:0000256" key="2">
    <source>
        <dbReference type="SAM" id="MobiDB-lite"/>
    </source>
</evidence>
<dbReference type="PANTHER" id="PTHR32494">
    <property type="entry name" value="ALLANTOATE DEIMINASE-RELATED"/>
    <property type="match status" value="1"/>
</dbReference>